<dbReference type="CDD" id="cd00609">
    <property type="entry name" value="AAT_like"/>
    <property type="match status" value="1"/>
</dbReference>
<dbReference type="KEGG" id="ast:Asulf_00988"/>
<dbReference type="Pfam" id="PF00155">
    <property type="entry name" value="Aminotran_1_2"/>
    <property type="match status" value="1"/>
</dbReference>
<feature type="domain" description="Aminotransferase class I/classII large" evidence="7">
    <location>
        <begin position="30"/>
        <end position="362"/>
    </location>
</feature>
<keyword evidence="4 8" id="KW-0032">Aminotransferase</keyword>
<evidence type="ECO:0000313" key="9">
    <source>
        <dbReference type="Proteomes" id="UP000013307"/>
    </source>
</evidence>
<dbReference type="EMBL" id="CP005290">
    <property type="protein sequence ID" value="AGK60992.1"/>
    <property type="molecule type" value="Genomic_DNA"/>
</dbReference>
<comment type="subunit">
    <text evidence="3">Homodimer.</text>
</comment>
<evidence type="ECO:0000256" key="5">
    <source>
        <dbReference type="ARBA" id="ARBA00022679"/>
    </source>
</evidence>
<dbReference type="InterPro" id="IPR004839">
    <property type="entry name" value="Aminotransferase_I/II_large"/>
</dbReference>
<evidence type="ECO:0000256" key="4">
    <source>
        <dbReference type="ARBA" id="ARBA00022576"/>
    </source>
</evidence>
<dbReference type="OrthoDB" id="372018at2157"/>
<proteinExistence type="inferred from homology"/>
<comment type="cofactor">
    <cofactor evidence="1">
        <name>pyridoxal 5'-phosphate</name>
        <dbReference type="ChEBI" id="CHEBI:597326"/>
    </cofactor>
</comment>
<dbReference type="InterPro" id="IPR015422">
    <property type="entry name" value="PyrdxlP-dep_Trfase_small"/>
</dbReference>
<dbReference type="InterPro" id="IPR050596">
    <property type="entry name" value="AspAT/PAT-like"/>
</dbReference>
<dbReference type="PANTHER" id="PTHR46383:SF3">
    <property type="entry name" value="ASPARTATE AMINOTRANSFERASE-RELATED"/>
    <property type="match status" value="1"/>
</dbReference>
<dbReference type="GeneID" id="15392629"/>
<accession>N0BFG5</accession>
<dbReference type="Gene3D" id="3.90.1150.10">
    <property type="entry name" value="Aspartate Aminotransferase, domain 1"/>
    <property type="match status" value="1"/>
</dbReference>
<dbReference type="eggNOG" id="arCOG01130">
    <property type="taxonomic scope" value="Archaea"/>
</dbReference>
<dbReference type="SUPFAM" id="SSF53383">
    <property type="entry name" value="PLP-dependent transferases"/>
    <property type="match status" value="1"/>
</dbReference>
<dbReference type="GO" id="GO:0008483">
    <property type="term" value="F:transaminase activity"/>
    <property type="evidence" value="ECO:0007669"/>
    <property type="project" value="UniProtKB-KW"/>
</dbReference>
<dbReference type="InterPro" id="IPR015424">
    <property type="entry name" value="PyrdxlP-dep_Trfase"/>
</dbReference>
<sequence>MEAKRVSEISTSMIRRMFEVVEQARKSGKEIINLTIGEPDFDTHLEIIERAYKAMKEGYTHYTSNFGIAELREVIAERYGVSEEEVMITCGASEALLNTSLAFIEENSEVVIPTPSFLSYFTYSKLCNARVKPVDTSSNNFELKAEDLNETVSDKTSLVFLNYPNNPTGAVLDQKAMNAIAEVCEDKGIILVSDEVYDSIYYDKKPGTLAGKENVVVINAFSKSLAMTGWRIGYIIANKDLLDSILKVHQVNGVCAPAFAQKAVYDVIKDGLAEEITKSMVREFRKRRDFVYDSLKDVFKVSKPEGAFYIFPQVENPMEFAEKLLAETGVAVTPGNAFGSERNIRISYASSMENLEKAMEKIRQFAKAY</sequence>
<comment type="similarity">
    <text evidence="2">Belongs to the class-I pyridoxal-phosphate-dependent aminotransferase family.</text>
</comment>
<dbReference type="GO" id="GO:0030170">
    <property type="term" value="F:pyridoxal phosphate binding"/>
    <property type="evidence" value="ECO:0007669"/>
    <property type="project" value="InterPro"/>
</dbReference>
<dbReference type="Gene3D" id="3.40.640.10">
    <property type="entry name" value="Type I PLP-dependent aspartate aminotransferase-like (Major domain)"/>
    <property type="match status" value="1"/>
</dbReference>
<evidence type="ECO:0000256" key="2">
    <source>
        <dbReference type="ARBA" id="ARBA00007441"/>
    </source>
</evidence>
<keyword evidence="9" id="KW-1185">Reference proteome</keyword>
<keyword evidence="6" id="KW-0663">Pyridoxal phosphate</keyword>
<dbReference type="RefSeq" id="WP_015590590.1">
    <property type="nucleotide sequence ID" value="NC_021169.1"/>
</dbReference>
<dbReference type="Proteomes" id="UP000013307">
    <property type="component" value="Chromosome"/>
</dbReference>
<keyword evidence="5 8" id="KW-0808">Transferase</keyword>
<dbReference type="InterPro" id="IPR015421">
    <property type="entry name" value="PyrdxlP-dep_Trfase_major"/>
</dbReference>
<evidence type="ECO:0000256" key="6">
    <source>
        <dbReference type="ARBA" id="ARBA00022898"/>
    </source>
</evidence>
<name>N0BFG5_9EURY</name>
<protein>
    <submittedName>
        <fullName evidence="8">Aspartate/tyrosine/aromatic aminotransferase</fullName>
    </submittedName>
</protein>
<dbReference type="PANTHER" id="PTHR46383">
    <property type="entry name" value="ASPARTATE AMINOTRANSFERASE"/>
    <property type="match status" value="1"/>
</dbReference>
<evidence type="ECO:0000259" key="7">
    <source>
        <dbReference type="Pfam" id="PF00155"/>
    </source>
</evidence>
<reference evidence="8 9" key="1">
    <citation type="journal article" date="2013" name="Genome Announc.">
        <title>Complete Genome Sequence of the Thermophilic and Facultatively Chemolithoautotrophic Sulfate Reducer Archaeoglobus sulfaticallidus Strain PM70-1T.</title>
        <authorList>
            <person name="Stokke R."/>
            <person name="Hocking W.P."/>
            <person name="Steinsbu B.O."/>
            <person name="Steen I.H."/>
        </authorList>
    </citation>
    <scope>NUCLEOTIDE SEQUENCE [LARGE SCALE GENOMIC DNA]</scope>
    <source>
        <strain evidence="8">PM70-1</strain>
    </source>
</reference>
<gene>
    <name evidence="8" type="ORF">Asulf_00988</name>
</gene>
<evidence type="ECO:0000313" key="8">
    <source>
        <dbReference type="EMBL" id="AGK60992.1"/>
    </source>
</evidence>
<dbReference type="GO" id="GO:0006520">
    <property type="term" value="P:amino acid metabolic process"/>
    <property type="evidence" value="ECO:0007669"/>
    <property type="project" value="InterPro"/>
</dbReference>
<dbReference type="AlphaFoldDB" id="N0BFG5"/>
<dbReference type="STRING" id="387631.Asulf_00988"/>
<evidence type="ECO:0000256" key="1">
    <source>
        <dbReference type="ARBA" id="ARBA00001933"/>
    </source>
</evidence>
<evidence type="ECO:0000256" key="3">
    <source>
        <dbReference type="ARBA" id="ARBA00011738"/>
    </source>
</evidence>
<organism evidence="8 9">
    <name type="scientific">Archaeoglobus sulfaticallidus PM70-1</name>
    <dbReference type="NCBI Taxonomy" id="387631"/>
    <lineage>
        <taxon>Archaea</taxon>
        <taxon>Methanobacteriati</taxon>
        <taxon>Methanobacteriota</taxon>
        <taxon>Archaeoglobi</taxon>
        <taxon>Archaeoglobales</taxon>
        <taxon>Archaeoglobaceae</taxon>
        <taxon>Archaeoglobus</taxon>
    </lineage>
</organism>
<dbReference type="HOGENOM" id="CLU_017584_4_3_2"/>